<feature type="region of interest" description="Disordered" evidence="1">
    <location>
        <begin position="85"/>
        <end position="106"/>
    </location>
</feature>
<sequence length="670" mass="73611">MKILRTVKERAISPPRLTVWCGTSARGHGAILPPYIAADKPLCHMFTDSTQMTMAFSRRKFERHVAMTCMKHLFGSHDLRGMAGAKRGSGLFPRQRSKTPEGASTSGCRAARSSCHGCAARRDRNEPDAASGLMIKVETVLIRFSQEGSLNAFCYLTATKDLPPLATSKRAKRKNEEERVGKVEGPAVSWGRGGGVSELDKGAQEGRSNSRVWEVRGYASGGCEELNLSDWTAAKQETSVCGTVSAAGPLTHNSPPPLLPSPFDPCPTPLPTSRRTGRKLGVQFGLVPEWSSCAKRSRHTHAINKFRPHETTGCGGPLEAKGKEVEAMFTFVLGGGRFSCRPVGANASAAQPLAVHRSDGALRFLQQHVRMARSTNELSVSSLSTLYTHISTTPDKHVHTDLFLFPQQLRVAEWLACSPPILYEPGSIPGRFTPGFSHVGIVSDDGTGWWVFSEISPFLHPFIYSLSSYERTLVSVKRINRFLYSAKYVWNKVLIHNNGSTWRPLTSLHTWYLRMMFRYTSSITPGAPSICCAATITRASRYSSVSLYRSLLHHTLSSYDPTRHSRMEFSPAFPSVEREDRSSNCPDPAYREATVAKRLTSSPPTKAGSPDFLMWESCRTMSLVGGFSRGSPISPASYPYSPQSSSSALKTSLLRAAQISSLTHPSLRMM</sequence>
<evidence type="ECO:0000313" key="2">
    <source>
        <dbReference type="EMBL" id="KAJ8880280.1"/>
    </source>
</evidence>
<organism evidence="2 3">
    <name type="scientific">Dryococelus australis</name>
    <dbReference type="NCBI Taxonomy" id="614101"/>
    <lineage>
        <taxon>Eukaryota</taxon>
        <taxon>Metazoa</taxon>
        <taxon>Ecdysozoa</taxon>
        <taxon>Arthropoda</taxon>
        <taxon>Hexapoda</taxon>
        <taxon>Insecta</taxon>
        <taxon>Pterygota</taxon>
        <taxon>Neoptera</taxon>
        <taxon>Polyneoptera</taxon>
        <taxon>Phasmatodea</taxon>
        <taxon>Verophasmatodea</taxon>
        <taxon>Anareolatae</taxon>
        <taxon>Phasmatidae</taxon>
        <taxon>Eurycanthinae</taxon>
        <taxon>Dryococelus</taxon>
    </lineage>
</organism>
<dbReference type="Proteomes" id="UP001159363">
    <property type="component" value="Chromosome 5"/>
</dbReference>
<gene>
    <name evidence="2" type="ORF">PR048_016746</name>
</gene>
<evidence type="ECO:0000256" key="1">
    <source>
        <dbReference type="SAM" id="MobiDB-lite"/>
    </source>
</evidence>
<feature type="non-terminal residue" evidence="2">
    <location>
        <position position="670"/>
    </location>
</feature>
<proteinExistence type="predicted"/>
<protein>
    <submittedName>
        <fullName evidence="2">Uncharacterized protein</fullName>
    </submittedName>
</protein>
<accession>A0ABQ9H7L5</accession>
<comment type="caution">
    <text evidence="2">The sequence shown here is derived from an EMBL/GenBank/DDBJ whole genome shotgun (WGS) entry which is preliminary data.</text>
</comment>
<reference evidence="2 3" key="1">
    <citation type="submission" date="2023-02" db="EMBL/GenBank/DDBJ databases">
        <title>LHISI_Scaffold_Assembly.</title>
        <authorList>
            <person name="Stuart O.P."/>
            <person name="Cleave R."/>
            <person name="Magrath M.J.L."/>
            <person name="Mikheyev A.S."/>
        </authorList>
    </citation>
    <scope>NUCLEOTIDE SEQUENCE [LARGE SCALE GENOMIC DNA]</scope>
    <source>
        <strain evidence="2">Daus_M_001</strain>
        <tissue evidence="2">Leg muscle</tissue>
    </source>
</reference>
<feature type="region of interest" description="Disordered" evidence="1">
    <location>
        <begin position="167"/>
        <end position="209"/>
    </location>
</feature>
<evidence type="ECO:0000313" key="3">
    <source>
        <dbReference type="Proteomes" id="UP001159363"/>
    </source>
</evidence>
<dbReference type="EMBL" id="JARBHB010000006">
    <property type="protein sequence ID" value="KAJ8880280.1"/>
    <property type="molecule type" value="Genomic_DNA"/>
</dbReference>
<keyword evidence="3" id="KW-1185">Reference proteome</keyword>
<name>A0ABQ9H7L5_9NEOP</name>